<evidence type="ECO:0000313" key="4">
    <source>
        <dbReference type="Proteomes" id="UP000315010"/>
    </source>
</evidence>
<feature type="compositionally biased region" description="Low complexity" evidence="1">
    <location>
        <begin position="125"/>
        <end position="137"/>
    </location>
</feature>
<evidence type="ECO:0000256" key="1">
    <source>
        <dbReference type="SAM" id="MobiDB-lite"/>
    </source>
</evidence>
<keyword evidence="4" id="KW-1185">Reference proteome</keyword>
<evidence type="ECO:0000313" key="3">
    <source>
        <dbReference type="EMBL" id="TWT79440.1"/>
    </source>
</evidence>
<organism evidence="3 4">
    <name type="scientific">Novipirellula herctigrandis</name>
    <dbReference type="NCBI Taxonomy" id="2527986"/>
    <lineage>
        <taxon>Bacteria</taxon>
        <taxon>Pseudomonadati</taxon>
        <taxon>Planctomycetota</taxon>
        <taxon>Planctomycetia</taxon>
        <taxon>Pirellulales</taxon>
        <taxon>Pirellulaceae</taxon>
        <taxon>Novipirellula</taxon>
    </lineage>
</organism>
<keyword evidence="2" id="KW-0472">Membrane</keyword>
<name>A0A5C5YX34_9BACT</name>
<feature type="region of interest" description="Disordered" evidence="1">
    <location>
        <begin position="33"/>
        <end position="166"/>
    </location>
</feature>
<sequence>MKRYEVLSRNAPIIRTMVIGLVFCVLVPWTSAGDENEQPNRAATDADRYHQKSDDDSDTQSSSASVSSASESSASVSSSSFSEGLSNGRTRSKSAVTGRTSGNASGVGSANSNARSERLRDGGQARSSDASSSASARFGGTNRFSRRNSHSKNQPMASNASSSTSTVIKNGIRITRSVHADEDQKVSKLNVVDKTQEIAVREISDGAIEIRVRSLKKNADGSITEKVYSAVSRDELKEQAPELVRNIERYEKMAGFASATVGPNGGNATSRAGNNRFSVPIPNEHLDAKEMMQSQLRKMLEQHADHPEMQRMIRRMMLDVGK</sequence>
<dbReference type="EMBL" id="SJPJ01000001">
    <property type="protein sequence ID" value="TWT79440.1"/>
    <property type="molecule type" value="Genomic_DNA"/>
</dbReference>
<feature type="compositionally biased region" description="Polar residues" evidence="1">
    <location>
        <begin position="151"/>
        <end position="166"/>
    </location>
</feature>
<keyword evidence="2" id="KW-0812">Transmembrane</keyword>
<dbReference type="Proteomes" id="UP000315010">
    <property type="component" value="Unassembled WGS sequence"/>
</dbReference>
<reference evidence="3 4" key="1">
    <citation type="submission" date="2019-02" db="EMBL/GenBank/DDBJ databases">
        <title>Deep-cultivation of Planctomycetes and their phenomic and genomic characterization uncovers novel biology.</title>
        <authorList>
            <person name="Wiegand S."/>
            <person name="Jogler M."/>
            <person name="Boedeker C."/>
            <person name="Pinto D."/>
            <person name="Vollmers J."/>
            <person name="Rivas-Marin E."/>
            <person name="Kohn T."/>
            <person name="Peeters S.H."/>
            <person name="Heuer A."/>
            <person name="Rast P."/>
            <person name="Oberbeckmann S."/>
            <person name="Bunk B."/>
            <person name="Jeske O."/>
            <person name="Meyerdierks A."/>
            <person name="Storesund J.E."/>
            <person name="Kallscheuer N."/>
            <person name="Luecker S."/>
            <person name="Lage O.M."/>
            <person name="Pohl T."/>
            <person name="Merkel B.J."/>
            <person name="Hornburger P."/>
            <person name="Mueller R.-W."/>
            <person name="Bruemmer F."/>
            <person name="Labrenz M."/>
            <person name="Spormann A.M."/>
            <person name="Op Den Camp H."/>
            <person name="Overmann J."/>
            <person name="Amann R."/>
            <person name="Jetten M.S.M."/>
            <person name="Mascher T."/>
            <person name="Medema M.H."/>
            <person name="Devos D.P."/>
            <person name="Kaster A.-K."/>
            <person name="Ovreas L."/>
            <person name="Rohde M."/>
            <person name="Galperin M.Y."/>
            <person name="Jogler C."/>
        </authorList>
    </citation>
    <scope>NUCLEOTIDE SEQUENCE [LARGE SCALE GENOMIC DNA]</scope>
    <source>
        <strain evidence="3 4">CA13</strain>
    </source>
</reference>
<proteinExistence type="predicted"/>
<feature type="compositionally biased region" description="Low complexity" evidence="1">
    <location>
        <begin position="59"/>
        <end position="82"/>
    </location>
</feature>
<accession>A0A5C5YX34</accession>
<comment type="caution">
    <text evidence="3">The sequence shown here is derived from an EMBL/GenBank/DDBJ whole genome shotgun (WGS) entry which is preliminary data.</text>
</comment>
<feature type="compositionally biased region" description="Basic and acidic residues" evidence="1">
    <location>
        <begin position="44"/>
        <end position="54"/>
    </location>
</feature>
<evidence type="ECO:0000256" key="2">
    <source>
        <dbReference type="SAM" id="Phobius"/>
    </source>
</evidence>
<feature type="compositionally biased region" description="Low complexity" evidence="1">
    <location>
        <begin position="101"/>
        <end position="114"/>
    </location>
</feature>
<feature type="compositionally biased region" description="Polar residues" evidence="1">
    <location>
        <begin position="83"/>
        <end position="100"/>
    </location>
</feature>
<keyword evidence="2" id="KW-1133">Transmembrane helix</keyword>
<gene>
    <name evidence="3" type="ORF">CA13_08410</name>
</gene>
<protein>
    <submittedName>
        <fullName evidence="3">Uncharacterized protein</fullName>
    </submittedName>
</protein>
<dbReference type="AlphaFoldDB" id="A0A5C5YX34"/>
<feature type="transmembrane region" description="Helical" evidence="2">
    <location>
        <begin position="12"/>
        <end position="31"/>
    </location>
</feature>